<reference evidence="2 3" key="1">
    <citation type="journal article" date="2015" name="Sci. Rep.">
        <title>The genome of Leishmania panamensis: insights into genomics of the L. (Viannia) subgenus.</title>
        <authorList>
            <person name="Llanes A."/>
            <person name="Restrepo C.M."/>
            <person name="Vecchio G.D."/>
            <person name="Anguizola F.J."/>
            <person name="Lleonart R."/>
        </authorList>
    </citation>
    <scope>NUCLEOTIDE SEQUENCE [LARGE SCALE GENOMIC DNA]</scope>
    <source>
        <strain evidence="2 3">MHOM/PA/94/PSC-1</strain>
    </source>
</reference>
<evidence type="ECO:0008006" key="4">
    <source>
        <dbReference type="Google" id="ProtNLM"/>
    </source>
</evidence>
<dbReference type="EMBL" id="CP009395">
    <property type="protein sequence ID" value="AIN99159.1"/>
    <property type="molecule type" value="Genomic_DNA"/>
</dbReference>
<evidence type="ECO:0000313" key="2">
    <source>
        <dbReference type="EMBL" id="AIN99159.1"/>
    </source>
</evidence>
<proteinExistence type="predicted"/>
<feature type="signal peptide" evidence="1">
    <location>
        <begin position="1"/>
        <end position="27"/>
    </location>
</feature>
<dbReference type="GeneID" id="22575948"/>
<keyword evidence="1" id="KW-0732">Signal</keyword>
<organism evidence="2 3">
    <name type="scientific">Leishmania panamensis</name>
    <dbReference type="NCBI Taxonomy" id="5679"/>
    <lineage>
        <taxon>Eukaryota</taxon>
        <taxon>Discoba</taxon>
        <taxon>Euglenozoa</taxon>
        <taxon>Kinetoplastea</taxon>
        <taxon>Metakinetoplastina</taxon>
        <taxon>Trypanosomatida</taxon>
        <taxon>Trypanosomatidae</taxon>
        <taxon>Leishmaniinae</taxon>
        <taxon>Leishmania</taxon>
        <taxon>Leishmania guyanensis species complex</taxon>
    </lineage>
</organism>
<sequence length="450" mass="49729">MAVNEAPYLTNCVVLLLMLAVFALCLCADRLQCQNNGWSSMCIGKLAYRCSSEPCRSYVSTPTRISRESSCVGKGDAVVLIALVEVGPSVVSERGKRISHYMADELRRQVDAGEFQRAVRQTLITRRFIPGNSEDDARRGLVELFREKEALQAILDISRNHTRYMVVNDAVPLPAVDGTDNFRYTTWSEAVNAALPVSKLDDASQLPRYFPNLFGKLVELGDERAASTASSSSKKCDAVVVVVCTIAHPLASVRLVWQTPWNAGTELSMGHEYVRGAVTRYLMTCRQSLRYVNEVYYFQYVSRLPALAFTAGALNDRREEPFIAATNATAGRVPAPNNSFSFAAEFCNAVNATAPSMPLRPCGQTCEIYSRIEPDLISGDYNLFRASLRKYSSFTSTSSTYNCYYEVLSTLGGTAINGTFDTKMVSRVFDDCLHFSPEGGRAYAKCLLRG</sequence>
<evidence type="ECO:0000256" key="1">
    <source>
        <dbReference type="SAM" id="SignalP"/>
    </source>
</evidence>
<dbReference type="eggNOG" id="ENOG502SEIW">
    <property type="taxonomic scope" value="Eukaryota"/>
</dbReference>
<evidence type="ECO:0000313" key="3">
    <source>
        <dbReference type="Proteomes" id="UP000063063"/>
    </source>
</evidence>
<dbReference type="KEGG" id="lpan:LPMP_260450"/>
<feature type="chain" id="PRO_5001839095" description="Membrane-associated protein" evidence="1">
    <location>
        <begin position="28"/>
        <end position="450"/>
    </location>
</feature>
<accession>A0A088RVA4</accession>
<dbReference type="VEuPathDB" id="TriTrypDB:LPMP_260450"/>
<dbReference type="Proteomes" id="UP000063063">
    <property type="component" value="Chromosome 26"/>
</dbReference>
<dbReference type="OrthoDB" id="242882at2759"/>
<keyword evidence="3" id="KW-1185">Reference proteome</keyword>
<dbReference type="AlphaFoldDB" id="A0A088RVA4"/>
<gene>
    <name evidence="2" type="ORF">LPMP_260450</name>
</gene>
<name>A0A088RVA4_LEIPA</name>
<protein>
    <recommendedName>
        <fullName evidence="4">Membrane-associated protein</fullName>
    </recommendedName>
</protein>
<dbReference type="VEuPathDB" id="TriTrypDB:LPAL13_260009300"/>
<dbReference type="RefSeq" id="XP_010699866.1">
    <property type="nucleotide sequence ID" value="XM_010701564.1"/>
</dbReference>